<gene>
    <name evidence="2" type="ORF">GJ668_07640</name>
</gene>
<comment type="caution">
    <text evidence="2">The sequence shown here is derived from an EMBL/GenBank/DDBJ whole genome shotgun (WGS) entry which is preliminary data.</text>
</comment>
<feature type="transmembrane region" description="Helical" evidence="1">
    <location>
        <begin position="695"/>
        <end position="715"/>
    </location>
</feature>
<keyword evidence="1" id="KW-0472">Membrane</keyword>
<evidence type="ECO:0000313" key="2">
    <source>
        <dbReference type="EMBL" id="MTW20971.1"/>
    </source>
</evidence>
<dbReference type="EMBL" id="WNKT01000011">
    <property type="protein sequence ID" value="MTW20971.1"/>
    <property type="molecule type" value="Genomic_DNA"/>
</dbReference>
<keyword evidence="1" id="KW-0812">Transmembrane</keyword>
<evidence type="ECO:0000256" key="1">
    <source>
        <dbReference type="SAM" id="Phobius"/>
    </source>
</evidence>
<keyword evidence="1" id="KW-1133">Transmembrane helix</keyword>
<dbReference type="Proteomes" id="UP000434044">
    <property type="component" value="Unassembled WGS sequence"/>
</dbReference>
<organism evidence="2 3">
    <name type="scientific">Allochromatium palmeri</name>
    <dbReference type="NCBI Taxonomy" id="231048"/>
    <lineage>
        <taxon>Bacteria</taxon>
        <taxon>Pseudomonadati</taxon>
        <taxon>Pseudomonadota</taxon>
        <taxon>Gammaproteobacteria</taxon>
        <taxon>Chromatiales</taxon>
        <taxon>Chromatiaceae</taxon>
        <taxon>Allochromatium</taxon>
    </lineage>
</organism>
<dbReference type="OrthoDB" id="5747753at2"/>
<dbReference type="RefSeq" id="WP_155449547.1">
    <property type="nucleotide sequence ID" value="NZ_WNKT01000011.1"/>
</dbReference>
<feature type="transmembrane region" description="Helical" evidence="1">
    <location>
        <begin position="796"/>
        <end position="815"/>
    </location>
</feature>
<proteinExistence type="predicted"/>
<accession>A0A6N8EBK7</accession>
<name>A0A6N8EBK7_9GAMM</name>
<dbReference type="AlphaFoldDB" id="A0A6N8EBK7"/>
<reference evidence="2 3" key="1">
    <citation type="submission" date="2019-11" db="EMBL/GenBank/DDBJ databases">
        <title>Whole-genome sequence of the anaerobic purple sulfur bacterium Allochromatium palmeri DSM 15591.</title>
        <authorList>
            <person name="Kyndt J.A."/>
            <person name="Meyer T.E."/>
        </authorList>
    </citation>
    <scope>NUCLEOTIDE SEQUENCE [LARGE SCALE GENOMIC DNA]</scope>
    <source>
        <strain evidence="2 3">DSM 15591</strain>
    </source>
</reference>
<keyword evidence="3" id="KW-1185">Reference proteome</keyword>
<sequence length="1182" mass="134834">MSRPPPTTAESAAKEFRASVFKPAEGIFLFHPRALERLVAEHLEPFGCTGSIPSLSYHVMSREDFLSALEYENPEALVVIEGLNLPEYVILLPIPLDLRLDHEAFIGLLREYWAHRFEGEIARAWQMAHDRDTDRARFGPARLRTLIGEIALDEVRDVLTRDGVLPTGLDDTLVCRAFVALVMRLRYFSPGARGYFFPAIHDWRVLDAWIGESGLDLPPPSLDGPLPMLLESSRPDPGCGYPTRLPLLPSGFPYAKSDADLEIHRSIRALAAKPDSLTPQDEPTADTAPWIQTRFQIQGTAMDQCVAAFHPDPRSSQRNWLTRLQDLALVLVAIILEPLLDLTHRLWRRGSPRPAQGLRLALFLPLFRLAVRRARRADRAEHAAAAIAHLAVARRRFASMFDPGTTESSRVLWLIDQRHRAAEESLANRLASLWKLNAGMSRELKALIQRLGDEILDGKPVALDLFRDLERVLRESRATYYQLNPIAWLRSLGRVPARQILPFQADLKALRLLDTIQNRLERLGWPIEDVERCSRPLSALSGRLTEHLEHQLKPHLKRALEEAGFTPRTHREEVAFNKLLRELLDVIEHRRHLKFTDMRDIVARNLLRLPDLTLDEWRSGDRLARFDRCAERALPGLYRPGEIYIKGLQRLGAPLFGTPQGRLALRHLILPIGLAFLGLKTLDVLIGILPTLEATFHLTSLWLILGLGLVINGLAYTRAGRLGVRVFLQVLWWTLRLLLFDGLRRFLRWPPVRRILATELVRGLDRNLLRPFLSGTLLMLPVIGLASLIEGDLIELNLSLTALTLVLGVLIRNTPGGRRLLDDLVSAGGQFLRRLNQTLVIGLIQELMLFFKEVTRRFQQGLHRIEERLSHHLGESWIALTLKALLMPVWRVLEWVIQFYVTVLVEPQINPIKHFPLVTIAHKLMLPFLPLITSLMVEMLDQLLPKWISIPFVTLTVLLLPGLAGFLVWELKENWKIYAANHVRAPNAVDVKPGLYAVRREHLALTPVEPAIIGSHGETLRGFLRRGFHSGTLPKSFDRLRRVMRRQIEHEVETPQRLREAQRHLTEIERTVGVFCDRELAYALRRRCQDPNCVLMSVWTRRPRLATASFELTLDLRLKPPHERARIELRLCLCLREPDLRLTVVMQGDREALGATCRERIREDIRVFGARAGATEMSIDLE</sequence>
<evidence type="ECO:0000313" key="3">
    <source>
        <dbReference type="Proteomes" id="UP000434044"/>
    </source>
</evidence>
<protein>
    <submittedName>
        <fullName evidence="2">Sulfite exporter TauE/SafE family protein</fullName>
    </submittedName>
</protein>
<feature type="transmembrane region" description="Helical" evidence="1">
    <location>
        <begin position="947"/>
        <end position="969"/>
    </location>
</feature>
<feature type="transmembrane region" description="Helical" evidence="1">
    <location>
        <begin position="920"/>
        <end position="940"/>
    </location>
</feature>
<feature type="transmembrane region" description="Helical" evidence="1">
    <location>
        <begin position="768"/>
        <end position="789"/>
    </location>
</feature>